<feature type="non-terminal residue" evidence="1">
    <location>
        <position position="1"/>
    </location>
</feature>
<reference evidence="1" key="1">
    <citation type="submission" date="2021-02" db="EMBL/GenBank/DDBJ databases">
        <authorList>
            <person name="Dougan E. K."/>
            <person name="Rhodes N."/>
            <person name="Thang M."/>
            <person name="Chan C."/>
        </authorList>
    </citation>
    <scope>NUCLEOTIDE SEQUENCE</scope>
</reference>
<dbReference type="Proteomes" id="UP000626109">
    <property type="component" value="Unassembled WGS sequence"/>
</dbReference>
<gene>
    <name evidence="1" type="ORF">PGLA2088_LOCUS39491</name>
</gene>
<accession>A0A813KW38</accession>
<evidence type="ECO:0000313" key="2">
    <source>
        <dbReference type="Proteomes" id="UP000626109"/>
    </source>
</evidence>
<feature type="non-terminal residue" evidence="1">
    <location>
        <position position="99"/>
    </location>
</feature>
<proteinExistence type="predicted"/>
<organism evidence="1 2">
    <name type="scientific">Polarella glacialis</name>
    <name type="common">Dinoflagellate</name>
    <dbReference type="NCBI Taxonomy" id="89957"/>
    <lineage>
        <taxon>Eukaryota</taxon>
        <taxon>Sar</taxon>
        <taxon>Alveolata</taxon>
        <taxon>Dinophyceae</taxon>
        <taxon>Suessiales</taxon>
        <taxon>Suessiaceae</taxon>
        <taxon>Polarella</taxon>
    </lineage>
</organism>
<dbReference type="EMBL" id="CAJNNW010033142">
    <property type="protein sequence ID" value="CAE8717336.1"/>
    <property type="molecule type" value="Genomic_DNA"/>
</dbReference>
<comment type="caution">
    <text evidence="1">The sequence shown here is derived from an EMBL/GenBank/DDBJ whole genome shotgun (WGS) entry which is preliminary data.</text>
</comment>
<sequence length="99" mass="10591">NVALMEGNKGYDVNIVCTSDGNQALYWEQKLSAGRGTVIPMSSVVIAVDEDWDGGAGNFLGTLYAWQKACAEHKARTGEDLAELLRAGKSMALFHTAGK</sequence>
<protein>
    <submittedName>
        <fullName evidence="1">Uncharacterized protein</fullName>
    </submittedName>
</protein>
<dbReference type="AlphaFoldDB" id="A0A813KW38"/>
<evidence type="ECO:0000313" key="1">
    <source>
        <dbReference type="EMBL" id="CAE8717336.1"/>
    </source>
</evidence>
<name>A0A813KW38_POLGL</name>